<dbReference type="Proteomes" id="UP000184388">
    <property type="component" value="Unassembled WGS sequence"/>
</dbReference>
<dbReference type="SUPFAM" id="SSF54368">
    <property type="entry name" value="Glutamine synthetase, N-terminal domain"/>
    <property type="match status" value="1"/>
</dbReference>
<organism evidence="7 8">
    <name type="scientific">Streptomyces yunnanensis</name>
    <dbReference type="NCBI Taxonomy" id="156453"/>
    <lineage>
        <taxon>Bacteria</taxon>
        <taxon>Bacillati</taxon>
        <taxon>Actinomycetota</taxon>
        <taxon>Actinomycetes</taxon>
        <taxon>Kitasatosporales</taxon>
        <taxon>Streptomycetaceae</taxon>
        <taxon>Streptomyces</taxon>
    </lineage>
</organism>
<dbReference type="SMART" id="SM01230">
    <property type="entry name" value="Gln-synt_C"/>
    <property type="match status" value="1"/>
</dbReference>
<evidence type="ECO:0000313" key="8">
    <source>
        <dbReference type="Proteomes" id="UP000184388"/>
    </source>
</evidence>
<evidence type="ECO:0000256" key="1">
    <source>
        <dbReference type="ARBA" id="ARBA00009897"/>
    </source>
</evidence>
<keyword evidence="2" id="KW-0436">Ligase</keyword>
<evidence type="ECO:0000256" key="3">
    <source>
        <dbReference type="PROSITE-ProRule" id="PRU01331"/>
    </source>
</evidence>
<evidence type="ECO:0000256" key="5">
    <source>
        <dbReference type="SAM" id="MobiDB-lite"/>
    </source>
</evidence>
<dbReference type="Gene3D" id="3.30.590.10">
    <property type="entry name" value="Glutamine synthetase/guanido kinase, catalytic domain"/>
    <property type="match status" value="1"/>
</dbReference>
<dbReference type="PROSITE" id="PS51987">
    <property type="entry name" value="GS_CATALYTIC"/>
    <property type="match status" value="1"/>
</dbReference>
<comment type="similarity">
    <text evidence="1 3 4">Belongs to the glutamine synthetase family.</text>
</comment>
<feature type="compositionally biased region" description="Polar residues" evidence="5">
    <location>
        <begin position="1"/>
        <end position="19"/>
    </location>
</feature>
<accession>A0A9X8N5J4</accession>
<dbReference type="PANTHER" id="PTHR43785:SF12">
    <property type="entry name" value="TYPE-1 GLUTAMINE SYNTHETASE 2"/>
    <property type="match status" value="1"/>
</dbReference>
<feature type="domain" description="GS catalytic" evidence="6">
    <location>
        <begin position="148"/>
        <end position="414"/>
    </location>
</feature>
<protein>
    <submittedName>
        <fullName evidence="7">Glutamine synthetase</fullName>
    </submittedName>
</protein>
<proteinExistence type="inferred from homology"/>
<sequence length="414" mass="44187">MHSPSVNTSPRMGTSSPRQSAEYLGRLRRSGPIRLEEVRAAVEGGRIDTVLLALPDLQGRLKGKRYDARHFLARVACTHAERCAYLLATDVGMQPVDGFALTSWGDGYADLNVVPNLGTLRQVPWMARTVLVLGDAFACDEQPVAVAPRQILRAQLERLRAVHGFQAQVGLESEFVLYEGRPSTRLLAGQPLAPVSSANLDYALDHPFALDRFLRRLHSALARAGAPVEAVKTEAGPGQIEEVTFPYGPVLEACDVHLLLKHAARALAACAGMTATFMTAPETGVASGLHLRLWLDGKPALGTGDGGFSPTGDRAVAGLVEALPELAPLYAPSTNSYRRYAPGSFAPTSVVWGRDNRTCAVASSATTRACTWKCRCPVTPTPTSLRPPSSPRSPTALTAAHRFPPSSPATLTGT</sequence>
<feature type="region of interest" description="Disordered" evidence="5">
    <location>
        <begin position="380"/>
        <end position="414"/>
    </location>
</feature>
<comment type="caution">
    <text evidence="7">The sequence shown here is derived from an EMBL/GenBank/DDBJ whole genome shotgun (WGS) entry which is preliminary data.</text>
</comment>
<dbReference type="GO" id="GO:0006542">
    <property type="term" value="P:glutamine biosynthetic process"/>
    <property type="evidence" value="ECO:0007669"/>
    <property type="project" value="InterPro"/>
</dbReference>
<dbReference type="InterPro" id="IPR008146">
    <property type="entry name" value="Gln_synth_cat_dom"/>
</dbReference>
<dbReference type="InterPro" id="IPR014746">
    <property type="entry name" value="Gln_synth/guanido_kin_cat_dom"/>
</dbReference>
<dbReference type="Pfam" id="PF00120">
    <property type="entry name" value="Gln-synt_C"/>
    <property type="match status" value="1"/>
</dbReference>
<dbReference type="EMBL" id="FRBK01000019">
    <property type="protein sequence ID" value="SHN07881.1"/>
    <property type="molecule type" value="Genomic_DNA"/>
</dbReference>
<feature type="compositionally biased region" description="Low complexity" evidence="5">
    <location>
        <begin position="381"/>
        <end position="399"/>
    </location>
</feature>
<name>A0A9X8N5J4_9ACTN</name>
<feature type="region of interest" description="Disordered" evidence="5">
    <location>
        <begin position="1"/>
        <end position="21"/>
    </location>
</feature>
<dbReference type="AlphaFoldDB" id="A0A9X8N5J4"/>
<evidence type="ECO:0000256" key="4">
    <source>
        <dbReference type="RuleBase" id="RU000384"/>
    </source>
</evidence>
<dbReference type="GO" id="GO:0004356">
    <property type="term" value="F:glutamine synthetase activity"/>
    <property type="evidence" value="ECO:0007669"/>
    <property type="project" value="InterPro"/>
</dbReference>
<evidence type="ECO:0000259" key="6">
    <source>
        <dbReference type="PROSITE" id="PS51987"/>
    </source>
</evidence>
<gene>
    <name evidence="7" type="ORF">SAMN05216268_11946</name>
</gene>
<dbReference type="InterPro" id="IPR036651">
    <property type="entry name" value="Gln_synt_N_sf"/>
</dbReference>
<dbReference type="Gene3D" id="3.10.20.70">
    <property type="entry name" value="Glutamine synthetase, N-terminal domain"/>
    <property type="match status" value="1"/>
</dbReference>
<evidence type="ECO:0000256" key="2">
    <source>
        <dbReference type="ARBA" id="ARBA00022598"/>
    </source>
</evidence>
<dbReference type="SUPFAM" id="SSF55931">
    <property type="entry name" value="Glutamine synthetase/guanido kinase"/>
    <property type="match status" value="1"/>
</dbReference>
<dbReference type="PANTHER" id="PTHR43785">
    <property type="entry name" value="GAMMA-GLUTAMYLPUTRESCINE SYNTHETASE"/>
    <property type="match status" value="1"/>
</dbReference>
<evidence type="ECO:0000313" key="7">
    <source>
        <dbReference type="EMBL" id="SHN07881.1"/>
    </source>
</evidence>
<reference evidence="8" key="1">
    <citation type="submission" date="2016-11" db="EMBL/GenBank/DDBJ databases">
        <authorList>
            <person name="Jaros S."/>
            <person name="Januszkiewicz K."/>
            <person name="Wedrychowicz H."/>
        </authorList>
    </citation>
    <scope>NUCLEOTIDE SEQUENCE [LARGE SCALE GENOMIC DNA]</scope>
    <source>
        <strain evidence="8">CGMCC 4.3555</strain>
    </source>
</reference>